<comment type="similarity">
    <text evidence="3">Belongs to the pectinesterase family.</text>
</comment>
<reference evidence="14 15" key="1">
    <citation type="submission" date="2020-04" db="EMBL/GenBank/DDBJ databases">
        <title>Plant Genome Project.</title>
        <authorList>
            <person name="Zhang R.-G."/>
        </authorList>
    </citation>
    <scope>NUCLEOTIDE SEQUENCE [LARGE SCALE GENOMIC DNA]</scope>
    <source>
        <strain evidence="14">YNK0</strain>
        <tissue evidence="14">Leaf</tissue>
    </source>
</reference>
<dbReference type="OrthoDB" id="2019149at2759"/>
<keyword evidence="9 12" id="KW-0063">Aspartyl esterase</keyword>
<dbReference type="GO" id="GO:0042545">
    <property type="term" value="P:cell wall modification"/>
    <property type="evidence" value="ECO:0007669"/>
    <property type="project" value="UniProtKB-UniRule"/>
</dbReference>
<evidence type="ECO:0000256" key="2">
    <source>
        <dbReference type="ARBA" id="ARBA00005184"/>
    </source>
</evidence>
<dbReference type="AlphaFoldDB" id="A0A835A1Z7"/>
<dbReference type="InterPro" id="IPR011050">
    <property type="entry name" value="Pectin_lyase_fold/virulence"/>
</dbReference>
<evidence type="ECO:0000256" key="8">
    <source>
        <dbReference type="ARBA" id="ARBA00022801"/>
    </source>
</evidence>
<comment type="catalytic activity">
    <reaction evidence="10 12">
        <text>[(1-&gt;4)-alpha-D-galacturonosyl methyl ester](n) + n H2O = [(1-&gt;4)-alpha-D-galacturonosyl](n) + n methanol + n H(+)</text>
        <dbReference type="Rhea" id="RHEA:22380"/>
        <dbReference type="Rhea" id="RHEA-COMP:14570"/>
        <dbReference type="Rhea" id="RHEA-COMP:14573"/>
        <dbReference type="ChEBI" id="CHEBI:15377"/>
        <dbReference type="ChEBI" id="CHEBI:15378"/>
        <dbReference type="ChEBI" id="CHEBI:17790"/>
        <dbReference type="ChEBI" id="CHEBI:140522"/>
        <dbReference type="ChEBI" id="CHEBI:140523"/>
        <dbReference type="EC" id="3.1.1.11"/>
    </reaction>
</comment>
<gene>
    <name evidence="14" type="ORF">HHK36_000958</name>
</gene>
<sequence length="355" mass="39349">MASLNFFFFFFSTLFFAPSLATTSHYSSLNSTKTTCNATKHHHKWVAPTGYRLITVDASGSGEFLSVQGAVESVPENNTENVVIKINAGYYIEKVVVPATKPYITFQGAGREVTVIEWHDRAGDRGPNGQQLRTYKTASVTVLANYFSARNISFKNTAPAPMPGMEGWQAAAFRISGDKAYFSGCGFYGAQDTLCDDAGRHYFKECYIEGSIDFIFGNGRSMYKDCELHSVATRFGSIAAQDRRTPYERTGFAFVRCRVTGRGPLYVGRAMGQYSRVVYSYTYFDDVVAAGGWDDWDHTSNKNKTVFFGVYKCWGPGAAAVGGVSWARELDYESAHPFLVKSFVNGRHWIAPSDA</sequence>
<keyword evidence="5" id="KW-0134">Cell wall</keyword>
<dbReference type="GO" id="GO:0030599">
    <property type="term" value="F:pectinesterase activity"/>
    <property type="evidence" value="ECO:0007669"/>
    <property type="project" value="UniProtKB-UniRule"/>
</dbReference>
<name>A0A835A1Z7_TETSI</name>
<evidence type="ECO:0000256" key="6">
    <source>
        <dbReference type="ARBA" id="ARBA00022525"/>
    </source>
</evidence>
<comment type="subcellular location">
    <subcellularLocation>
        <location evidence="1">Secreted</location>
        <location evidence="1">Cell wall</location>
    </subcellularLocation>
</comment>
<keyword evidence="7 12" id="KW-0732">Signal</keyword>
<feature type="domain" description="Pectinesterase catalytic" evidence="13">
    <location>
        <begin position="54"/>
        <end position="346"/>
    </location>
</feature>
<comment type="pathway">
    <text evidence="2 12">Glycan metabolism; pectin degradation; 2-dehydro-3-deoxy-D-gluconate from pectin: step 1/5.</text>
</comment>
<feature type="chain" id="PRO_5033111968" description="Pectinesterase" evidence="12">
    <location>
        <begin position="22"/>
        <end position="355"/>
    </location>
</feature>
<keyword evidence="15" id="KW-1185">Reference proteome</keyword>
<dbReference type="FunFam" id="2.160.20.10:FF:000008">
    <property type="entry name" value="Pectinesterase"/>
    <property type="match status" value="1"/>
</dbReference>
<evidence type="ECO:0000256" key="5">
    <source>
        <dbReference type="ARBA" id="ARBA00022512"/>
    </source>
</evidence>
<dbReference type="PROSITE" id="PS00503">
    <property type="entry name" value="PECTINESTERASE_2"/>
    <property type="match status" value="1"/>
</dbReference>
<evidence type="ECO:0000256" key="11">
    <source>
        <dbReference type="PROSITE-ProRule" id="PRU10040"/>
    </source>
</evidence>
<organism evidence="14 15">
    <name type="scientific">Tetracentron sinense</name>
    <name type="common">Spur-leaf</name>
    <dbReference type="NCBI Taxonomy" id="13715"/>
    <lineage>
        <taxon>Eukaryota</taxon>
        <taxon>Viridiplantae</taxon>
        <taxon>Streptophyta</taxon>
        <taxon>Embryophyta</taxon>
        <taxon>Tracheophyta</taxon>
        <taxon>Spermatophyta</taxon>
        <taxon>Magnoliopsida</taxon>
        <taxon>Trochodendrales</taxon>
        <taxon>Trochodendraceae</taxon>
        <taxon>Tetracentron</taxon>
    </lineage>
</organism>
<accession>A0A835A1Z7</accession>
<evidence type="ECO:0000256" key="7">
    <source>
        <dbReference type="ARBA" id="ARBA00022729"/>
    </source>
</evidence>
<dbReference type="InterPro" id="IPR000070">
    <property type="entry name" value="Pectinesterase_cat"/>
</dbReference>
<dbReference type="Gene3D" id="2.160.20.10">
    <property type="entry name" value="Single-stranded right-handed beta-helix, Pectin lyase-like"/>
    <property type="match status" value="1"/>
</dbReference>
<dbReference type="Proteomes" id="UP000655225">
    <property type="component" value="Unassembled WGS sequence"/>
</dbReference>
<evidence type="ECO:0000256" key="3">
    <source>
        <dbReference type="ARBA" id="ARBA00008891"/>
    </source>
</evidence>
<evidence type="ECO:0000256" key="9">
    <source>
        <dbReference type="ARBA" id="ARBA00023085"/>
    </source>
</evidence>
<protein>
    <recommendedName>
        <fullName evidence="4 12">Pectinesterase</fullName>
        <ecNumber evidence="4 12">3.1.1.11</ecNumber>
    </recommendedName>
</protein>
<evidence type="ECO:0000256" key="12">
    <source>
        <dbReference type="RuleBase" id="RU000589"/>
    </source>
</evidence>
<dbReference type="EC" id="3.1.1.11" evidence="4 12"/>
<dbReference type="InterPro" id="IPR033131">
    <property type="entry name" value="Pectinesterase_Asp_AS"/>
</dbReference>
<evidence type="ECO:0000256" key="1">
    <source>
        <dbReference type="ARBA" id="ARBA00004191"/>
    </source>
</evidence>
<evidence type="ECO:0000259" key="13">
    <source>
        <dbReference type="Pfam" id="PF01095"/>
    </source>
</evidence>
<dbReference type="PANTHER" id="PTHR31321:SF19">
    <property type="entry name" value="PECTINESTERASE 68-RELATED"/>
    <property type="match status" value="1"/>
</dbReference>
<dbReference type="UniPathway" id="UPA00545">
    <property type="reaction ID" value="UER00823"/>
</dbReference>
<dbReference type="GO" id="GO:0045490">
    <property type="term" value="P:pectin catabolic process"/>
    <property type="evidence" value="ECO:0007669"/>
    <property type="project" value="UniProtKB-UniRule"/>
</dbReference>
<feature type="active site" evidence="11">
    <location>
        <position position="213"/>
    </location>
</feature>
<keyword evidence="8 12" id="KW-0378">Hydrolase</keyword>
<evidence type="ECO:0000313" key="15">
    <source>
        <dbReference type="Proteomes" id="UP000655225"/>
    </source>
</evidence>
<dbReference type="EMBL" id="JABCRI010000001">
    <property type="protein sequence ID" value="KAF8412986.1"/>
    <property type="molecule type" value="Genomic_DNA"/>
</dbReference>
<evidence type="ECO:0000313" key="14">
    <source>
        <dbReference type="EMBL" id="KAF8412986.1"/>
    </source>
</evidence>
<evidence type="ECO:0000256" key="10">
    <source>
        <dbReference type="ARBA" id="ARBA00047928"/>
    </source>
</evidence>
<comment type="caution">
    <text evidence="14">The sequence shown here is derived from an EMBL/GenBank/DDBJ whole genome shotgun (WGS) entry which is preliminary data.</text>
</comment>
<dbReference type="Pfam" id="PF01095">
    <property type="entry name" value="Pectinesterase"/>
    <property type="match status" value="1"/>
</dbReference>
<dbReference type="InterPro" id="IPR012334">
    <property type="entry name" value="Pectin_lyas_fold"/>
</dbReference>
<evidence type="ECO:0000256" key="4">
    <source>
        <dbReference type="ARBA" id="ARBA00013229"/>
    </source>
</evidence>
<keyword evidence="6" id="KW-0964">Secreted</keyword>
<dbReference type="PANTHER" id="PTHR31321">
    <property type="entry name" value="ACYL-COA THIOESTER HYDROLASE YBHC-RELATED"/>
    <property type="match status" value="1"/>
</dbReference>
<proteinExistence type="inferred from homology"/>
<dbReference type="OMA" id="SSKWVGP"/>
<dbReference type="SUPFAM" id="SSF51126">
    <property type="entry name" value="Pectin lyase-like"/>
    <property type="match status" value="1"/>
</dbReference>
<feature type="signal peptide" evidence="12">
    <location>
        <begin position="1"/>
        <end position="21"/>
    </location>
</feature>